<dbReference type="InterPro" id="IPR008727">
    <property type="entry name" value="PAAR_motif"/>
</dbReference>
<reference evidence="1" key="2">
    <citation type="journal article" date="2021" name="PeerJ">
        <title>Extensive microbial diversity within the chicken gut microbiome revealed by metagenomics and culture.</title>
        <authorList>
            <person name="Gilroy R."/>
            <person name="Ravi A."/>
            <person name="Getino M."/>
            <person name="Pursley I."/>
            <person name="Horton D.L."/>
            <person name="Alikhan N.F."/>
            <person name="Baker D."/>
            <person name="Gharbi K."/>
            <person name="Hall N."/>
            <person name="Watson M."/>
            <person name="Adriaenssens E.M."/>
            <person name="Foster-Nyarko E."/>
            <person name="Jarju S."/>
            <person name="Secka A."/>
            <person name="Antonio M."/>
            <person name="Oren A."/>
            <person name="Chaudhuri R.R."/>
            <person name="La Ragione R."/>
            <person name="Hildebrand F."/>
            <person name="Pallen M.J."/>
        </authorList>
    </citation>
    <scope>NUCLEOTIDE SEQUENCE</scope>
    <source>
        <strain evidence="1">17213</strain>
    </source>
</reference>
<evidence type="ECO:0000313" key="1">
    <source>
        <dbReference type="EMBL" id="MBO8416285.1"/>
    </source>
</evidence>
<protein>
    <submittedName>
        <fullName evidence="1">PAAR domain-containing protein</fullName>
    </submittedName>
</protein>
<reference evidence="1" key="1">
    <citation type="submission" date="2020-10" db="EMBL/GenBank/DDBJ databases">
        <authorList>
            <person name="Gilroy R."/>
        </authorList>
    </citation>
    <scope>NUCLEOTIDE SEQUENCE</scope>
    <source>
        <strain evidence="1">17213</strain>
    </source>
</reference>
<gene>
    <name evidence="1" type="ORF">IAB19_07905</name>
</gene>
<name>A0A9D9DBC6_9GAMM</name>
<proteinExistence type="predicted"/>
<organism evidence="1 2">
    <name type="scientific">Candidatus Avisuccinivibrio stercorigallinarum</name>
    <dbReference type="NCBI Taxonomy" id="2840704"/>
    <lineage>
        <taxon>Bacteria</taxon>
        <taxon>Pseudomonadati</taxon>
        <taxon>Pseudomonadota</taxon>
        <taxon>Gammaproteobacteria</taxon>
        <taxon>Aeromonadales</taxon>
        <taxon>Succinivibrionaceae</taxon>
        <taxon>Succinivibrionaceae incertae sedis</taxon>
        <taxon>Candidatus Avisuccinivibrio</taxon>
    </lineage>
</organism>
<accession>A0A9D9DBC6</accession>
<comment type="caution">
    <text evidence="1">The sequence shown here is derived from an EMBL/GenBank/DDBJ whole genome shotgun (WGS) entry which is preliminary data.</text>
</comment>
<dbReference type="EMBL" id="JADINH010000167">
    <property type="protein sequence ID" value="MBO8416285.1"/>
    <property type="molecule type" value="Genomic_DNA"/>
</dbReference>
<evidence type="ECO:0000313" key="2">
    <source>
        <dbReference type="Proteomes" id="UP000823631"/>
    </source>
</evidence>
<dbReference type="Proteomes" id="UP000823631">
    <property type="component" value="Unassembled WGS sequence"/>
</dbReference>
<dbReference type="AlphaFoldDB" id="A0A9D9DBC6"/>
<dbReference type="Pfam" id="PF05488">
    <property type="entry name" value="PAAR_motif"/>
    <property type="match status" value="1"/>
</dbReference>
<sequence length="95" mass="9319">MTPAATLANLTATGDVVTGPGSPVNLVNGLPCACVGDLVSGPVVTGAITMTTAVNFLIKGRPAANLTAVVTGVNPMTGIPMTSALAVCPNVNRMV</sequence>